<dbReference type="SUPFAM" id="SSF51445">
    <property type="entry name" value="(Trans)glycosidases"/>
    <property type="match status" value="1"/>
</dbReference>
<dbReference type="InterPro" id="IPR036962">
    <property type="entry name" value="Glyco_hydro_3_N_sf"/>
</dbReference>
<dbReference type="FunFam" id="2.60.40.10:FF:000495">
    <property type="entry name" value="Periplasmic beta-glucosidase"/>
    <property type="match status" value="1"/>
</dbReference>
<dbReference type="PRINTS" id="PR00133">
    <property type="entry name" value="GLHYDRLASE3"/>
</dbReference>
<dbReference type="InterPro" id="IPR002772">
    <property type="entry name" value="Glyco_hydro_3_C"/>
</dbReference>
<comment type="similarity">
    <text evidence="1 6">Belongs to the glycosyl hydrolase 3 family.</text>
</comment>
<comment type="function">
    <text evidence="4">Catalyzes the hydrolysis of a non-reducing terminal alpha-L-arabinopyranosidic linkage in ginsenoside Rb2 (alpha-L-arabinopyranosyl-(1-&gt;6)-alpha-D-glucopyranosyl) to release alpha-D-glucopyranosyl (Rd). It is not able to hydrolyze alpha-L-arabinofuranosyl-(1-&gt;6)-alpha-D-glucopyranosyl (Rc).</text>
</comment>
<evidence type="ECO:0000256" key="5">
    <source>
        <dbReference type="ARBA" id="ARBA00074219"/>
    </source>
</evidence>
<keyword evidence="10" id="KW-1185">Reference proteome</keyword>
<dbReference type="GO" id="GO:0005975">
    <property type="term" value="P:carbohydrate metabolic process"/>
    <property type="evidence" value="ECO:0007669"/>
    <property type="project" value="InterPro"/>
</dbReference>
<dbReference type="PANTHER" id="PTHR42715">
    <property type="entry name" value="BETA-GLUCOSIDASE"/>
    <property type="match status" value="1"/>
</dbReference>
<dbReference type="Pfam" id="PF14310">
    <property type="entry name" value="Fn3-like"/>
    <property type="match status" value="1"/>
</dbReference>
<feature type="region of interest" description="Disordered" evidence="7">
    <location>
        <begin position="769"/>
        <end position="789"/>
    </location>
</feature>
<keyword evidence="3" id="KW-0119">Carbohydrate metabolism</keyword>
<gene>
    <name evidence="9" type="ORF">APR03_003662</name>
</gene>
<dbReference type="InterPro" id="IPR019800">
    <property type="entry name" value="Glyco_hydro_3_AS"/>
</dbReference>
<keyword evidence="2 6" id="KW-0378">Hydrolase</keyword>
<dbReference type="GO" id="GO:0008422">
    <property type="term" value="F:beta-glucosidase activity"/>
    <property type="evidence" value="ECO:0007669"/>
    <property type="project" value="UniProtKB-ARBA"/>
</dbReference>
<dbReference type="SUPFAM" id="SSF52279">
    <property type="entry name" value="Beta-D-glucan exohydrolase, C-terminal domain"/>
    <property type="match status" value="1"/>
</dbReference>
<accession>A0A9X2JWM4</accession>
<name>A0A9X2JWM4_9MICO</name>
<dbReference type="SMART" id="SM01217">
    <property type="entry name" value="Fn3_like"/>
    <property type="match status" value="1"/>
</dbReference>
<dbReference type="RefSeq" id="WP_253837963.1">
    <property type="nucleotide sequence ID" value="NZ_JAMTCS010000012.1"/>
</dbReference>
<evidence type="ECO:0000256" key="2">
    <source>
        <dbReference type="ARBA" id="ARBA00022801"/>
    </source>
</evidence>
<dbReference type="Gene3D" id="2.60.40.10">
    <property type="entry name" value="Immunoglobulins"/>
    <property type="match status" value="1"/>
</dbReference>
<dbReference type="InterPro" id="IPR013783">
    <property type="entry name" value="Ig-like_fold"/>
</dbReference>
<evidence type="ECO:0000313" key="9">
    <source>
        <dbReference type="EMBL" id="MCP2266296.1"/>
    </source>
</evidence>
<protein>
    <recommendedName>
        <fullName evidence="5">Exo-alpha-(1-&gt;6)-L-arabinopyranosidase</fullName>
    </recommendedName>
</protein>
<dbReference type="AlphaFoldDB" id="A0A9X2JWM4"/>
<dbReference type="InterPro" id="IPR050288">
    <property type="entry name" value="Cellulose_deg_GH3"/>
</dbReference>
<dbReference type="InterPro" id="IPR026891">
    <property type="entry name" value="Fn3-like"/>
</dbReference>
<evidence type="ECO:0000256" key="6">
    <source>
        <dbReference type="RuleBase" id="RU361161"/>
    </source>
</evidence>
<evidence type="ECO:0000259" key="8">
    <source>
        <dbReference type="SMART" id="SM01217"/>
    </source>
</evidence>
<dbReference type="Pfam" id="PF01915">
    <property type="entry name" value="Glyco_hydro_3_C"/>
    <property type="match status" value="1"/>
</dbReference>
<dbReference type="InterPro" id="IPR001764">
    <property type="entry name" value="Glyco_hydro_3_N"/>
</dbReference>
<dbReference type="InterPro" id="IPR036881">
    <property type="entry name" value="Glyco_hydro_3_C_sf"/>
</dbReference>
<evidence type="ECO:0000256" key="7">
    <source>
        <dbReference type="SAM" id="MobiDB-lite"/>
    </source>
</evidence>
<proteinExistence type="inferred from homology"/>
<dbReference type="PROSITE" id="PS00775">
    <property type="entry name" value="GLYCOSYL_HYDROL_F3"/>
    <property type="match status" value="1"/>
</dbReference>
<dbReference type="EMBL" id="JAMTCS010000012">
    <property type="protein sequence ID" value="MCP2266296.1"/>
    <property type="molecule type" value="Genomic_DNA"/>
</dbReference>
<evidence type="ECO:0000313" key="10">
    <source>
        <dbReference type="Proteomes" id="UP001139493"/>
    </source>
</evidence>
<sequence>MTKRSRAATARATDPAAVVARLTLDQKARLVSGASFWSTAEAPGVPPVYLADGPHGVRRLAPDVGGVDGALPATCFPPAVALGSTFDVDLVARVGQAVGAEARRRAVDVVLGPGVNIKRTPLCGRNFEYVAEDPLLAGEIGAALVRGIQRTGVGACVKHFAANNQETERMRVSADVDERTLRETYLRAFQRVVTTARPATLMTSYNRVNGTHPGEDRRLTTEVLRDEWGFDGLVVSDWGAVHDRLAGLRAGLDLEMPGAGEARVREIVAAVRSGALDPADVDRSATRVVTLALAAQAARDRDGGDRPTDGAPGTWHDDAHHALAREAASRAIVLLKNDGGLLPLSPRTRLAVIGELARTPRYQGAGSSQVVPTLVEDALTAIRDSAADVVFAPGYTAEPRDARRGAGRRGGRKGAAALADEAVAAARDAGVVLFFAGLPRAAEAEGRDREHIELPVDQLDLLDRVLAVNPRVVVVLSNGSVVRLSGFADRVPAIVEGWLLGQAGGAATVDVLFGRVNPSGRLAETVPLRLEDTPAWTSSPGAGLHVTYGEGIFVGYRWYDARDLTVQYPFGHGLSYTTFAYAGLAVGRPADGEALDVRVTVTNTGGVAGREVVQCYVSLPGSAVPRAPRALAAFAVVDLAPGESREVALTVDRADLAYWDVRAGRWLVEGGTYRVEVGASSRDLRVAAETEVRGDAVVLPLTPGSSVGEAMAHPVVGGTVRALLRAARLSPDVLVMLTAMPLERLPYQPGSGVTQRRLRRLLALANGPLSRLASGGRPRRPRGGSPAPR</sequence>
<dbReference type="PANTHER" id="PTHR42715:SF10">
    <property type="entry name" value="BETA-GLUCOSIDASE"/>
    <property type="match status" value="1"/>
</dbReference>
<reference evidence="9" key="1">
    <citation type="submission" date="2022-06" db="EMBL/GenBank/DDBJ databases">
        <title>Genomic Encyclopedia of Archaeal and Bacterial Type Strains, Phase II (KMG-II): from individual species to whole genera.</title>
        <authorList>
            <person name="Goeker M."/>
        </authorList>
    </citation>
    <scope>NUCLEOTIDE SEQUENCE</scope>
    <source>
        <strain evidence="9">DSM 26652</strain>
    </source>
</reference>
<evidence type="ECO:0000256" key="3">
    <source>
        <dbReference type="ARBA" id="ARBA00023277"/>
    </source>
</evidence>
<dbReference type="Proteomes" id="UP001139493">
    <property type="component" value="Unassembled WGS sequence"/>
</dbReference>
<keyword evidence="6" id="KW-0326">Glycosidase</keyword>
<evidence type="ECO:0000256" key="1">
    <source>
        <dbReference type="ARBA" id="ARBA00005336"/>
    </source>
</evidence>
<dbReference type="Gene3D" id="3.40.50.1700">
    <property type="entry name" value="Glycoside hydrolase family 3 C-terminal domain"/>
    <property type="match status" value="1"/>
</dbReference>
<dbReference type="Gene3D" id="3.20.20.300">
    <property type="entry name" value="Glycoside hydrolase, family 3, N-terminal domain"/>
    <property type="match status" value="1"/>
</dbReference>
<organism evidence="9 10">
    <name type="scientific">Promicromonospora thailandica</name>
    <dbReference type="NCBI Taxonomy" id="765201"/>
    <lineage>
        <taxon>Bacteria</taxon>
        <taxon>Bacillati</taxon>
        <taxon>Actinomycetota</taxon>
        <taxon>Actinomycetes</taxon>
        <taxon>Micrococcales</taxon>
        <taxon>Promicromonosporaceae</taxon>
        <taxon>Promicromonospora</taxon>
    </lineage>
</organism>
<comment type="caution">
    <text evidence="9">The sequence shown here is derived from an EMBL/GenBank/DDBJ whole genome shotgun (WGS) entry which is preliminary data.</text>
</comment>
<dbReference type="Pfam" id="PF00933">
    <property type="entry name" value="Glyco_hydro_3"/>
    <property type="match status" value="1"/>
</dbReference>
<dbReference type="InterPro" id="IPR017853">
    <property type="entry name" value="GH"/>
</dbReference>
<feature type="domain" description="Fibronectin type III-like" evidence="8">
    <location>
        <begin position="611"/>
        <end position="681"/>
    </location>
</feature>
<evidence type="ECO:0000256" key="4">
    <source>
        <dbReference type="ARBA" id="ARBA00058905"/>
    </source>
</evidence>